<proteinExistence type="predicted"/>
<feature type="region of interest" description="Disordered" evidence="1">
    <location>
        <begin position="31"/>
        <end position="51"/>
    </location>
</feature>
<feature type="compositionally biased region" description="Basic and acidic residues" evidence="1">
    <location>
        <begin position="196"/>
        <end position="210"/>
    </location>
</feature>
<feature type="region of interest" description="Disordered" evidence="1">
    <location>
        <begin position="332"/>
        <end position="361"/>
    </location>
</feature>
<dbReference type="EMBL" id="VKHT01001048">
    <property type="protein sequence ID" value="MBB0246693.1"/>
    <property type="molecule type" value="Genomic_DNA"/>
</dbReference>
<comment type="caution">
    <text evidence="2">The sequence shown here is derived from an EMBL/GenBank/DDBJ whole genome shotgun (WGS) entry which is preliminary data.</text>
</comment>
<feature type="compositionally biased region" description="Basic and acidic residues" evidence="1">
    <location>
        <begin position="178"/>
        <end position="188"/>
    </location>
</feature>
<dbReference type="AlphaFoldDB" id="A0A7W3TH30"/>
<organism evidence="2 3">
    <name type="scientific">Streptomyces alkaliphilus</name>
    <dbReference type="NCBI Taxonomy" id="1472722"/>
    <lineage>
        <taxon>Bacteria</taxon>
        <taxon>Bacillati</taxon>
        <taxon>Actinomycetota</taxon>
        <taxon>Actinomycetes</taxon>
        <taxon>Kitasatosporales</taxon>
        <taxon>Streptomycetaceae</taxon>
        <taxon>Streptomyces</taxon>
    </lineage>
</organism>
<feature type="region of interest" description="Disordered" evidence="1">
    <location>
        <begin position="178"/>
        <end position="211"/>
    </location>
</feature>
<evidence type="ECO:0000313" key="3">
    <source>
        <dbReference type="Proteomes" id="UP000538929"/>
    </source>
</evidence>
<sequence>MADDLSADFSIDYSVLHQVRENMLELAEEAGSGGASGDYRDLGEANPGERRAALGHSGLSEAFNLFYTMSRTRVKEAKDGLEELGNLFGGVADGFFNVDSQLAQSAGASKAAGDLDNWRADTEAYQQWESDRAAWEKYLASIGVPQQDIDNPEFLLHKACAVDDPPGFCEQWKEDVDAARAGDGDRPPENPGEAPSKPEDTPPTRWEHTDASGTTVIELELDDNHEIVKETATVTTTDGQKFVSETVYDGTVHTVEDGNGRGYTFRDQTTTSTYADGTTTTSETVYNGEPRTVSLGEDSTGRERFAAFQDYTVTSTDEDGKTVSTTKVVLDDDGSGTMTVTADGETTEYTRSGPNAKWEEK</sequence>
<evidence type="ECO:0000256" key="1">
    <source>
        <dbReference type="SAM" id="MobiDB-lite"/>
    </source>
</evidence>
<dbReference type="Proteomes" id="UP000538929">
    <property type="component" value="Unassembled WGS sequence"/>
</dbReference>
<feature type="compositionally biased region" description="Basic and acidic residues" evidence="1">
    <location>
        <begin position="38"/>
        <end position="51"/>
    </location>
</feature>
<accession>A0A7W3TH30</accession>
<evidence type="ECO:0000313" key="2">
    <source>
        <dbReference type="EMBL" id="MBB0246693.1"/>
    </source>
</evidence>
<keyword evidence="3" id="KW-1185">Reference proteome</keyword>
<protein>
    <submittedName>
        <fullName evidence="2">Serine/arginine repetitive matrix protein 2</fullName>
    </submittedName>
</protein>
<name>A0A7W3TH30_9ACTN</name>
<reference evidence="3" key="1">
    <citation type="submission" date="2019-10" db="EMBL/GenBank/DDBJ databases">
        <title>Streptomyces sp. nov., a novel actinobacterium isolated from alkaline environment.</title>
        <authorList>
            <person name="Golinska P."/>
        </authorList>
    </citation>
    <scope>NUCLEOTIDE SEQUENCE [LARGE SCALE GENOMIC DNA]</scope>
    <source>
        <strain evidence="3">DSM 42118</strain>
    </source>
</reference>
<gene>
    <name evidence="2" type="ORF">FNQ90_21885</name>
</gene>
<dbReference type="RefSeq" id="WP_182607986.1">
    <property type="nucleotide sequence ID" value="NZ_VKHT01001048.1"/>
</dbReference>